<dbReference type="Proteomes" id="UP000030748">
    <property type="component" value="Unassembled WGS sequence"/>
</dbReference>
<dbReference type="PANTHER" id="PTHR31447:SF2">
    <property type="entry name" value="RNA DEMETHYLASE ALKBH10B"/>
    <property type="match status" value="1"/>
</dbReference>
<dbReference type="InterPro" id="IPR044842">
    <property type="entry name" value="ALKBH9B/ALKBH10B-like"/>
</dbReference>
<evidence type="ECO:0000256" key="1">
    <source>
        <dbReference type="ARBA" id="ARBA00007879"/>
    </source>
</evidence>
<dbReference type="GO" id="GO:0006402">
    <property type="term" value="P:mRNA catabolic process"/>
    <property type="evidence" value="ECO:0007669"/>
    <property type="project" value="InterPro"/>
</dbReference>
<keyword evidence="3" id="KW-1185">Reference proteome</keyword>
<evidence type="ECO:0008006" key="4">
    <source>
        <dbReference type="Google" id="ProtNLM"/>
    </source>
</evidence>
<proteinExistence type="inferred from homology"/>
<evidence type="ECO:0000313" key="2">
    <source>
        <dbReference type="EMBL" id="EYU20290.1"/>
    </source>
</evidence>
<feature type="non-terminal residue" evidence="2">
    <location>
        <position position="1"/>
    </location>
</feature>
<protein>
    <recommendedName>
        <fullName evidence="4">Prolyl 4-hydroxylase alpha subunit Fe(2+) 2OG dioxygenase domain-containing protein</fullName>
    </recommendedName>
</protein>
<evidence type="ECO:0000313" key="3">
    <source>
        <dbReference type="Proteomes" id="UP000030748"/>
    </source>
</evidence>
<dbReference type="Gene3D" id="2.60.120.590">
    <property type="entry name" value="Alpha-ketoglutarate-dependent dioxygenase AlkB-like"/>
    <property type="match status" value="1"/>
</dbReference>
<dbReference type="EMBL" id="KI632284">
    <property type="protein sequence ID" value="EYU20290.1"/>
    <property type="molecule type" value="Genomic_DNA"/>
</dbReference>
<dbReference type="GO" id="GO:0003729">
    <property type="term" value="F:mRNA binding"/>
    <property type="evidence" value="ECO:0007669"/>
    <property type="project" value="InterPro"/>
</dbReference>
<accession>A0A022Q183</accession>
<dbReference type="STRING" id="4155.A0A022Q183"/>
<dbReference type="AlphaFoldDB" id="A0A022Q183"/>
<dbReference type="GO" id="GO:0032451">
    <property type="term" value="F:demethylase activity"/>
    <property type="evidence" value="ECO:0007669"/>
    <property type="project" value="InterPro"/>
</dbReference>
<reference evidence="2 3" key="1">
    <citation type="journal article" date="2013" name="Proc. Natl. Acad. Sci. U.S.A.">
        <title>Fine-scale variation in meiotic recombination in Mimulus inferred from population shotgun sequencing.</title>
        <authorList>
            <person name="Hellsten U."/>
            <person name="Wright K.M."/>
            <person name="Jenkins J."/>
            <person name="Shu S."/>
            <person name="Yuan Y."/>
            <person name="Wessler S.R."/>
            <person name="Schmutz J."/>
            <person name="Willis J.H."/>
            <person name="Rokhsar D.S."/>
        </authorList>
    </citation>
    <scope>NUCLEOTIDE SEQUENCE [LARGE SCALE GENOMIC DNA]</scope>
    <source>
        <strain evidence="3">cv. DUN x IM62</strain>
    </source>
</reference>
<gene>
    <name evidence="2" type="ORF">MIMGU_mgv1a0197391mg</name>
</gene>
<feature type="non-terminal residue" evidence="2">
    <location>
        <position position="192"/>
    </location>
</feature>
<dbReference type="InterPro" id="IPR037151">
    <property type="entry name" value="AlkB-like_sf"/>
</dbReference>
<organism evidence="2 3">
    <name type="scientific">Erythranthe guttata</name>
    <name type="common">Yellow monkey flower</name>
    <name type="synonym">Mimulus guttatus</name>
    <dbReference type="NCBI Taxonomy" id="4155"/>
    <lineage>
        <taxon>Eukaryota</taxon>
        <taxon>Viridiplantae</taxon>
        <taxon>Streptophyta</taxon>
        <taxon>Embryophyta</taxon>
        <taxon>Tracheophyta</taxon>
        <taxon>Spermatophyta</taxon>
        <taxon>Magnoliopsida</taxon>
        <taxon>eudicotyledons</taxon>
        <taxon>Gunneridae</taxon>
        <taxon>Pentapetalae</taxon>
        <taxon>asterids</taxon>
        <taxon>lamiids</taxon>
        <taxon>Lamiales</taxon>
        <taxon>Phrymaceae</taxon>
        <taxon>Erythranthe</taxon>
    </lineage>
</organism>
<dbReference type="PANTHER" id="PTHR31447">
    <property type="entry name" value="HYDROXYPROLINE-RICH GLYCOPROTEIN FAMILY PROTEIN-RELATED"/>
    <property type="match status" value="1"/>
</dbReference>
<comment type="similarity">
    <text evidence="1">Belongs to the alkB family.</text>
</comment>
<name>A0A022Q183_ERYGU</name>
<sequence length="192" mass="22276">FQFDYGECGALVSFFGPWLFPKHLDLIFYIFSGETFGSYNQHTRFKREFIQFGVPMFELIKVDETKRYIEPIPAILQDLIDKTIQWKYIPEDMRPNGCRINFFDEGEYSHPFEKPPHLEQSISILLLSKSKLAFGHKLIGDIVADGKGNYRGGFTFNPFPEGHFLVMNGEISESTHAMCTLPIKRITITFFK</sequence>